<organism evidence="2 3">
    <name type="scientific">Candidatus Doudnabacteria bacterium RIFCSPLOWO2_01_FULL_44_21</name>
    <dbReference type="NCBI Taxonomy" id="1817841"/>
    <lineage>
        <taxon>Bacteria</taxon>
        <taxon>Candidatus Doudnaibacteriota</taxon>
    </lineage>
</organism>
<feature type="domain" description="Transcriptional repressor PaaX-like central Cas2-like" evidence="1">
    <location>
        <begin position="104"/>
        <end position="171"/>
    </location>
</feature>
<protein>
    <recommendedName>
        <fullName evidence="1">Transcriptional repressor PaaX-like central Cas2-like domain-containing protein</fullName>
    </recommendedName>
</protein>
<dbReference type="Pfam" id="PF20803">
    <property type="entry name" value="PaaX_M"/>
    <property type="match status" value="1"/>
</dbReference>
<dbReference type="AlphaFoldDB" id="A0A1F5PX08"/>
<name>A0A1F5PX08_9BACT</name>
<gene>
    <name evidence="2" type="ORF">A3B10_01115</name>
</gene>
<reference evidence="2 3" key="1">
    <citation type="journal article" date="2016" name="Nat. Commun.">
        <title>Thousands of microbial genomes shed light on interconnected biogeochemical processes in an aquifer system.</title>
        <authorList>
            <person name="Anantharaman K."/>
            <person name="Brown C.T."/>
            <person name="Hug L.A."/>
            <person name="Sharon I."/>
            <person name="Castelle C.J."/>
            <person name="Probst A.J."/>
            <person name="Thomas B.C."/>
            <person name="Singh A."/>
            <person name="Wilkins M.J."/>
            <person name="Karaoz U."/>
            <person name="Brodie E.L."/>
            <person name="Williams K.H."/>
            <person name="Hubbard S.S."/>
            <person name="Banfield J.F."/>
        </authorList>
    </citation>
    <scope>NUCLEOTIDE SEQUENCE [LARGE SCALE GENOMIC DNA]</scope>
</reference>
<evidence type="ECO:0000259" key="1">
    <source>
        <dbReference type="Pfam" id="PF20803"/>
    </source>
</evidence>
<sequence length="175" mass="20624">MKKSSKKKMVQIIGHFMVELLGAIKDAAQALPQPLESKGEYYQRIYRTTHDYPSQKIYRGIYNLQKQGLVKANTKKRYILELTLEGKQKLLINKISKSRVPRNDGYSTIVIFDIPEERARYRAFLRRLLLKNGFMNIQKSVLISRFDLPQEFFELLKELKIRQNVSVLKAQIQYK</sequence>
<dbReference type="STRING" id="1817841.A3B10_01115"/>
<accession>A0A1F5PX08</accession>
<comment type="caution">
    <text evidence="2">The sequence shown here is derived from an EMBL/GenBank/DDBJ whole genome shotgun (WGS) entry which is preliminary data.</text>
</comment>
<proteinExistence type="predicted"/>
<dbReference type="InterPro" id="IPR048846">
    <property type="entry name" value="PaaX-like_central"/>
</dbReference>
<evidence type="ECO:0000313" key="2">
    <source>
        <dbReference type="EMBL" id="OGE94387.1"/>
    </source>
</evidence>
<evidence type="ECO:0000313" key="3">
    <source>
        <dbReference type="Proteomes" id="UP000177281"/>
    </source>
</evidence>
<dbReference type="Proteomes" id="UP000177281">
    <property type="component" value="Unassembled WGS sequence"/>
</dbReference>
<dbReference type="EMBL" id="MFFB01000018">
    <property type="protein sequence ID" value="OGE94387.1"/>
    <property type="molecule type" value="Genomic_DNA"/>
</dbReference>
<dbReference type="SUPFAM" id="SSF143430">
    <property type="entry name" value="TTP0101/SSO1404-like"/>
    <property type="match status" value="1"/>
</dbReference>